<dbReference type="PROSITE" id="PS50209">
    <property type="entry name" value="CARD"/>
    <property type="match status" value="1"/>
</dbReference>
<dbReference type="EnsemblMetazoa" id="XM_019995430.1">
    <property type="protein sequence ID" value="XP_019850989.1"/>
    <property type="gene ID" value="LOC109581369"/>
</dbReference>
<feature type="domain" description="CARD" evidence="2">
    <location>
        <begin position="10"/>
        <end position="84"/>
    </location>
</feature>
<dbReference type="AlphaFoldDB" id="A0A1X7V369"/>
<evidence type="ECO:0000256" key="1">
    <source>
        <dbReference type="SAM" id="MobiDB-lite"/>
    </source>
</evidence>
<reference evidence="4" key="1">
    <citation type="journal article" date="2010" name="Nature">
        <title>The Amphimedon queenslandica genome and the evolution of animal complexity.</title>
        <authorList>
            <person name="Srivastava M."/>
            <person name="Simakov O."/>
            <person name="Chapman J."/>
            <person name="Fahey B."/>
            <person name="Gauthier M.E."/>
            <person name="Mitros T."/>
            <person name="Richards G.S."/>
            <person name="Conaco C."/>
            <person name="Dacre M."/>
            <person name="Hellsten U."/>
            <person name="Larroux C."/>
            <person name="Putnam N.H."/>
            <person name="Stanke M."/>
            <person name="Adamska M."/>
            <person name="Darling A."/>
            <person name="Degnan S.M."/>
            <person name="Oakley T.H."/>
            <person name="Plachetzki D.C."/>
            <person name="Zhai Y."/>
            <person name="Adamski M."/>
            <person name="Calcino A."/>
            <person name="Cummins S.F."/>
            <person name="Goodstein D.M."/>
            <person name="Harris C."/>
            <person name="Jackson D.J."/>
            <person name="Leys S.P."/>
            <person name="Shu S."/>
            <person name="Woodcroft B.J."/>
            <person name="Vervoort M."/>
            <person name="Kosik K.S."/>
            <person name="Manning G."/>
            <person name="Degnan B.M."/>
            <person name="Rokhsar D.S."/>
        </authorList>
    </citation>
    <scope>NUCLEOTIDE SEQUENCE [LARGE SCALE GENOMIC DNA]</scope>
</reference>
<feature type="region of interest" description="Disordered" evidence="1">
    <location>
        <begin position="287"/>
        <end position="308"/>
    </location>
</feature>
<name>A0A1X7V369_AMPQE</name>
<evidence type="ECO:0000313" key="3">
    <source>
        <dbReference type="EnsemblMetazoa" id="Aqu2.1.34239_001"/>
    </source>
</evidence>
<keyword evidence="4" id="KW-1185">Reference proteome</keyword>
<organism evidence="3">
    <name type="scientific">Amphimedon queenslandica</name>
    <name type="common">Sponge</name>
    <dbReference type="NCBI Taxonomy" id="400682"/>
    <lineage>
        <taxon>Eukaryota</taxon>
        <taxon>Metazoa</taxon>
        <taxon>Porifera</taxon>
        <taxon>Demospongiae</taxon>
        <taxon>Heteroscleromorpha</taxon>
        <taxon>Haplosclerida</taxon>
        <taxon>Niphatidae</taxon>
        <taxon>Amphimedon</taxon>
    </lineage>
</organism>
<dbReference type="GO" id="GO:0032449">
    <property type="term" value="C:CBM complex"/>
    <property type="evidence" value="ECO:0007669"/>
    <property type="project" value="TreeGrafter"/>
</dbReference>
<dbReference type="GO" id="GO:2001238">
    <property type="term" value="P:positive regulation of extrinsic apoptotic signaling pathway"/>
    <property type="evidence" value="ECO:0007669"/>
    <property type="project" value="TreeGrafter"/>
</dbReference>
<dbReference type="Proteomes" id="UP000007879">
    <property type="component" value="Unassembled WGS sequence"/>
</dbReference>
<dbReference type="PANTHER" id="PTHR34920:SF1">
    <property type="entry name" value="B-CELL LYMPHOMA_LEUKEMIA 10"/>
    <property type="match status" value="1"/>
</dbReference>
<dbReference type="OrthoDB" id="5984934at2759"/>
<sequence length="308" mass="34446">MAVYLTEQDLVNIKLTVLTLERQEIARNIDPRRFFGHLRAKYIFDERDCDEIRAVPSRIGSAEAFVDVLKRKGAQGYDEFCSGLMKDRTQLFLLQRMTKTLEQLRAKVLDKKKENLLLKLSPQGMGGAPPHPHYHFHSHTLPPGGFPPRQFPHHPTLDSAPLRHIVYNQGPPPPLQMQGGGNGHRPLRKVNSRTSNNAEYIDNTQYYYNGSISPTIPEMYPVPKFPSSLPEHGQLVPERESMMAFTPPPPSSYPPPHLMGEGWPDGPLPLIGLPGPHPPFQQMPGILSRGGGEEEDCDAPVGYDKATA</sequence>
<evidence type="ECO:0000259" key="2">
    <source>
        <dbReference type="PROSITE" id="PS50209"/>
    </source>
</evidence>
<gene>
    <name evidence="3" type="primary">109581369</name>
</gene>
<accession>A0A1X7V369</accession>
<dbReference type="PANTHER" id="PTHR34920">
    <property type="entry name" value="B-CELL LYMPHOMA/LEUKEMIA 10"/>
    <property type="match status" value="1"/>
</dbReference>
<dbReference type="Gene3D" id="1.10.533.10">
    <property type="entry name" value="Death Domain, Fas"/>
    <property type="match status" value="1"/>
</dbReference>
<proteinExistence type="predicted"/>
<dbReference type="EnsemblMetazoa" id="Aqu2.1.34239_001">
    <property type="protein sequence ID" value="Aqu2.1.34239_001"/>
    <property type="gene ID" value="Aqu2.1.34239"/>
</dbReference>
<evidence type="ECO:0000313" key="4">
    <source>
        <dbReference type="Proteomes" id="UP000007879"/>
    </source>
</evidence>
<protein>
    <recommendedName>
        <fullName evidence="2">CARD domain-containing protein</fullName>
    </recommendedName>
</protein>
<dbReference type="InParanoid" id="A0A1X7V369"/>
<dbReference type="InterPro" id="IPR001315">
    <property type="entry name" value="CARD"/>
</dbReference>
<dbReference type="InterPro" id="IPR011029">
    <property type="entry name" value="DEATH-like_dom_sf"/>
</dbReference>
<dbReference type="InterPro" id="IPR033238">
    <property type="entry name" value="BCL10/E10"/>
</dbReference>
<dbReference type="Pfam" id="PF00619">
    <property type="entry name" value="CARD"/>
    <property type="match status" value="1"/>
</dbReference>
<dbReference type="GO" id="GO:0019209">
    <property type="term" value="F:kinase activator activity"/>
    <property type="evidence" value="ECO:0007669"/>
    <property type="project" value="TreeGrafter"/>
</dbReference>
<dbReference type="GO" id="GO:0003713">
    <property type="term" value="F:transcription coactivator activity"/>
    <property type="evidence" value="ECO:0007669"/>
    <property type="project" value="TreeGrafter"/>
</dbReference>
<dbReference type="GO" id="GO:0043422">
    <property type="term" value="F:protein kinase B binding"/>
    <property type="evidence" value="ECO:0007669"/>
    <property type="project" value="TreeGrafter"/>
</dbReference>
<dbReference type="KEGG" id="aqu:109581369"/>
<reference evidence="3" key="2">
    <citation type="submission" date="2017-05" db="UniProtKB">
        <authorList>
            <consortium name="EnsemblMetazoa"/>
        </authorList>
    </citation>
    <scope>IDENTIFICATION</scope>
</reference>
<dbReference type="GO" id="GO:0006915">
    <property type="term" value="P:apoptotic process"/>
    <property type="evidence" value="ECO:0007669"/>
    <property type="project" value="InterPro"/>
</dbReference>
<dbReference type="GO" id="GO:0005829">
    <property type="term" value="C:cytosol"/>
    <property type="evidence" value="ECO:0007669"/>
    <property type="project" value="TreeGrafter"/>
</dbReference>
<dbReference type="GO" id="GO:0002250">
    <property type="term" value="P:adaptive immune response"/>
    <property type="evidence" value="ECO:0007669"/>
    <property type="project" value="TreeGrafter"/>
</dbReference>
<dbReference type="SUPFAM" id="SSF47986">
    <property type="entry name" value="DEATH domain"/>
    <property type="match status" value="1"/>
</dbReference>
<dbReference type="GO" id="GO:0051059">
    <property type="term" value="F:NF-kappaB binding"/>
    <property type="evidence" value="ECO:0007669"/>
    <property type="project" value="TreeGrafter"/>
</dbReference>